<evidence type="ECO:0000313" key="1">
    <source>
        <dbReference type="EMBL" id="EFN65684.1"/>
    </source>
</evidence>
<name>E2ALI2_CAMFO</name>
<keyword evidence="2" id="KW-1185">Reference proteome</keyword>
<dbReference type="EMBL" id="GL440609">
    <property type="protein sequence ID" value="EFN65684.1"/>
    <property type="molecule type" value="Genomic_DNA"/>
</dbReference>
<gene>
    <name evidence="1" type="ORF">EAG_10941</name>
</gene>
<organism evidence="2">
    <name type="scientific">Camponotus floridanus</name>
    <name type="common">Florida carpenter ant</name>
    <dbReference type="NCBI Taxonomy" id="104421"/>
    <lineage>
        <taxon>Eukaryota</taxon>
        <taxon>Metazoa</taxon>
        <taxon>Ecdysozoa</taxon>
        <taxon>Arthropoda</taxon>
        <taxon>Hexapoda</taxon>
        <taxon>Insecta</taxon>
        <taxon>Pterygota</taxon>
        <taxon>Neoptera</taxon>
        <taxon>Endopterygota</taxon>
        <taxon>Hymenoptera</taxon>
        <taxon>Apocrita</taxon>
        <taxon>Aculeata</taxon>
        <taxon>Formicoidea</taxon>
        <taxon>Formicidae</taxon>
        <taxon>Formicinae</taxon>
        <taxon>Camponotus</taxon>
    </lineage>
</organism>
<reference evidence="1 2" key="1">
    <citation type="journal article" date="2010" name="Science">
        <title>Genomic comparison of the ants Camponotus floridanus and Harpegnathos saltator.</title>
        <authorList>
            <person name="Bonasio R."/>
            <person name="Zhang G."/>
            <person name="Ye C."/>
            <person name="Mutti N.S."/>
            <person name="Fang X."/>
            <person name="Qin N."/>
            <person name="Donahue G."/>
            <person name="Yang P."/>
            <person name="Li Q."/>
            <person name="Li C."/>
            <person name="Zhang P."/>
            <person name="Huang Z."/>
            <person name="Berger S.L."/>
            <person name="Reinberg D."/>
            <person name="Wang J."/>
            <person name="Liebig J."/>
        </authorList>
    </citation>
    <scope>NUCLEOTIDE SEQUENCE [LARGE SCALE GENOMIC DNA]</scope>
    <source>
        <strain evidence="2">C129</strain>
    </source>
</reference>
<evidence type="ECO:0000313" key="2">
    <source>
        <dbReference type="Proteomes" id="UP000000311"/>
    </source>
</evidence>
<sequence length="123" mass="14419">MVYRVIIPWKLHSFLAITGISRSHDRIARETERRTETRARICRKGIRDAEGGPQLGGQRRHVSFVRESHYRAWERLPGLLCPDQNKTQSPLEFDQCRRFKSVNWRVISPMIVSKMDTKSSILN</sequence>
<dbReference type="InParanoid" id="E2ALI2"/>
<dbReference type="AlphaFoldDB" id="E2ALI2"/>
<dbReference type="Proteomes" id="UP000000311">
    <property type="component" value="Unassembled WGS sequence"/>
</dbReference>
<accession>E2ALI2</accession>
<proteinExistence type="predicted"/>
<protein>
    <submittedName>
        <fullName evidence="1">Uncharacterized protein</fullName>
    </submittedName>
</protein>